<evidence type="ECO:0000313" key="4">
    <source>
        <dbReference type="Proteomes" id="UP000054937"/>
    </source>
</evidence>
<keyword evidence="1" id="KW-0175">Coiled coil</keyword>
<feature type="compositionally biased region" description="Polar residues" evidence="2">
    <location>
        <begin position="41"/>
        <end position="52"/>
    </location>
</feature>
<dbReference type="OMA" id="EYWERLI"/>
<evidence type="ECO:0000313" key="3">
    <source>
        <dbReference type="EMBL" id="KRX04251.1"/>
    </source>
</evidence>
<keyword evidence="4" id="KW-1185">Reference proteome</keyword>
<name>A0A0V0QPQ2_PSEPJ</name>
<feature type="compositionally biased region" description="Polar residues" evidence="2">
    <location>
        <begin position="373"/>
        <end position="396"/>
    </location>
</feature>
<comment type="caution">
    <text evidence="3">The sequence shown here is derived from an EMBL/GenBank/DDBJ whole genome shotgun (WGS) entry which is preliminary data.</text>
</comment>
<feature type="region of interest" description="Disordered" evidence="2">
    <location>
        <begin position="373"/>
        <end position="399"/>
    </location>
</feature>
<dbReference type="InParanoid" id="A0A0V0QPQ2"/>
<feature type="region of interest" description="Disordered" evidence="2">
    <location>
        <begin position="1"/>
        <end position="52"/>
    </location>
</feature>
<feature type="coiled-coil region" evidence="1">
    <location>
        <begin position="412"/>
        <end position="450"/>
    </location>
</feature>
<dbReference type="EMBL" id="LDAU01000120">
    <property type="protein sequence ID" value="KRX04251.1"/>
    <property type="molecule type" value="Genomic_DNA"/>
</dbReference>
<evidence type="ECO:0000256" key="2">
    <source>
        <dbReference type="SAM" id="MobiDB-lite"/>
    </source>
</evidence>
<feature type="coiled-coil region" evidence="1">
    <location>
        <begin position="318"/>
        <end position="373"/>
    </location>
</feature>
<dbReference type="Proteomes" id="UP000054937">
    <property type="component" value="Unassembled WGS sequence"/>
</dbReference>
<dbReference type="AlphaFoldDB" id="A0A0V0QPQ2"/>
<feature type="coiled-coil region" evidence="1">
    <location>
        <begin position="491"/>
        <end position="543"/>
    </location>
</feature>
<reference evidence="3 4" key="1">
    <citation type="journal article" date="2015" name="Sci. Rep.">
        <title>Genome of the facultative scuticociliatosis pathogen Pseudocohnilembus persalinus provides insight into its virulence through horizontal gene transfer.</title>
        <authorList>
            <person name="Xiong J."/>
            <person name="Wang G."/>
            <person name="Cheng J."/>
            <person name="Tian M."/>
            <person name="Pan X."/>
            <person name="Warren A."/>
            <person name="Jiang C."/>
            <person name="Yuan D."/>
            <person name="Miao W."/>
        </authorList>
    </citation>
    <scope>NUCLEOTIDE SEQUENCE [LARGE SCALE GENOMIC DNA]</scope>
    <source>
        <strain evidence="3">36N120E</strain>
    </source>
</reference>
<organism evidence="3 4">
    <name type="scientific">Pseudocohnilembus persalinus</name>
    <name type="common">Ciliate</name>
    <dbReference type="NCBI Taxonomy" id="266149"/>
    <lineage>
        <taxon>Eukaryota</taxon>
        <taxon>Sar</taxon>
        <taxon>Alveolata</taxon>
        <taxon>Ciliophora</taxon>
        <taxon>Intramacronucleata</taxon>
        <taxon>Oligohymenophorea</taxon>
        <taxon>Scuticociliatia</taxon>
        <taxon>Philasterida</taxon>
        <taxon>Pseudocohnilembidae</taxon>
        <taxon>Pseudocohnilembus</taxon>
    </lineage>
</organism>
<evidence type="ECO:0000256" key="1">
    <source>
        <dbReference type="SAM" id="Coils"/>
    </source>
</evidence>
<dbReference type="OrthoDB" id="307119at2759"/>
<feature type="coiled-coil region" evidence="1">
    <location>
        <begin position="71"/>
        <end position="141"/>
    </location>
</feature>
<gene>
    <name evidence="3" type="ORF">PPERSA_11375</name>
</gene>
<protein>
    <submittedName>
        <fullName evidence="3">Uncharacterized protein</fullName>
    </submittedName>
</protein>
<proteinExistence type="predicted"/>
<sequence>MENKSFAGRPKPNNYSFSQQQKEDIFRKSGGFGAQNPMRISGTSFRPSSSKGKSGNYHLNFVQNFDELAYATQIKMDIIQLQDEIDNLDMDGKLRGGSVEFGSAPNTAMRKWLAQNSQNGKKELEKKLSQNLDEKQLLETLKVSSAEEGMKKLYKIAAIMDVMINKIHEYDIIYLLRYDETYNTLMKNASSSNNTKFNMLSQGVDTKKFLPAQANLERLVDMFALCAKQNQDRMSSTGGFSSIGLDKGPKFTAEGIKNRDDMIRYLDRLPNKIMEKEFKDVIIDQLKEANELEQKLKVALAFNESSNDKTSSSQGTKGPNYEKQVKQLMAQMREIEEDKNQVYQRIEAQIGIIESLKKDIAERDVQIANLKQNQNQLPEQTKAQSQSGNQQLQINQKPPLYKDNPEYWERLIEDTEQQFEQRQRDIKEELESLKEKLIQKNVQIEKLTSQLTESFQRDQDFKAWKTEYFREFQKSFKNSQEQQSSYEQALLTEFERYKKAWERRISDLEYEVENSKKNNSRQIVDLKNKLKRAEESKGLLLKKLQCYIQC</sequence>
<accession>A0A0V0QPQ2</accession>